<gene>
    <name evidence="2" type="ORF">GCM10007895_00020</name>
</gene>
<organism evidence="2 3">
    <name type="scientific">Paraferrimonas sedimenticola</name>
    <dbReference type="NCBI Taxonomy" id="375674"/>
    <lineage>
        <taxon>Bacteria</taxon>
        <taxon>Pseudomonadati</taxon>
        <taxon>Pseudomonadota</taxon>
        <taxon>Gammaproteobacteria</taxon>
        <taxon>Alteromonadales</taxon>
        <taxon>Ferrimonadaceae</taxon>
        <taxon>Paraferrimonas</taxon>
    </lineage>
</organism>
<evidence type="ECO:0000256" key="1">
    <source>
        <dbReference type="SAM" id="SignalP"/>
    </source>
</evidence>
<evidence type="ECO:0000313" key="3">
    <source>
        <dbReference type="Proteomes" id="UP001161422"/>
    </source>
</evidence>
<comment type="caution">
    <text evidence="2">The sequence shown here is derived from an EMBL/GenBank/DDBJ whole genome shotgun (WGS) entry which is preliminary data.</text>
</comment>
<dbReference type="RefSeq" id="WP_095506069.1">
    <property type="nucleotide sequence ID" value="NZ_BSNC01000001.1"/>
</dbReference>
<accession>A0AA37RNK8</accession>
<dbReference type="Proteomes" id="UP001161422">
    <property type="component" value="Unassembled WGS sequence"/>
</dbReference>
<dbReference type="InterPro" id="IPR006597">
    <property type="entry name" value="Sel1-like"/>
</dbReference>
<reference evidence="2" key="1">
    <citation type="journal article" date="2014" name="Int. J. Syst. Evol. Microbiol.">
        <title>Complete genome sequence of Corynebacterium casei LMG S-19264T (=DSM 44701T), isolated from a smear-ripened cheese.</title>
        <authorList>
            <consortium name="US DOE Joint Genome Institute (JGI-PGF)"/>
            <person name="Walter F."/>
            <person name="Albersmeier A."/>
            <person name="Kalinowski J."/>
            <person name="Ruckert C."/>
        </authorList>
    </citation>
    <scope>NUCLEOTIDE SEQUENCE</scope>
    <source>
        <strain evidence="2">NBRC 101628</strain>
    </source>
</reference>
<dbReference type="EMBL" id="BSNC01000001">
    <property type="protein sequence ID" value="GLP94696.1"/>
    <property type="molecule type" value="Genomic_DNA"/>
</dbReference>
<sequence>MKKTAVGLAAITMLCGCAVAPLENPTAQSCSKYYKSGKKETAEAVCRAIAERGDLEGFYYLAKIERDRGSNLQSLEMLYKAGTTRRAEYNKAAEEQLQIALSAKQNKNYKPSLEVFKKLASQKNTRAKKELGDMFYSGLGVKPNLKQAIYWYKEAAESGDLYSQNQLDKIFGKETLKGGGLYLLGRYSEAIDVWKPIADAGHAEAQVHMGDLYRKGNIGDPDYSLAREWYRKAADQNSSYGAYMLGYLLRNGKGGARNPNEAYKYLKQAANMGESRAYYHVAHILTLGTGAEVDYAKARYWYEKALSERPTHLVYEGLAKLYRDGQGGETDIRRAKELFQLAIDAGNRFAKSQLEELEKREKIKLRNQDSPVLFGLKLYGATRAEMREKIKEAGAQAIREDYNYWADTYFSSNLMQSSERMLVFYSISSDSSGYGSSGDYLAQIQYEFGSRSLQFFREIKELLTEKYGETTYVFDSIKLGYLTHTWEKNGVIIKLEKEWENSEVILYYDVDEFKERMDAEIKEFDKKKKLSKYEGSSSAY</sequence>
<feature type="chain" id="PRO_5041323119" description="TPR repeat" evidence="1">
    <location>
        <begin position="21"/>
        <end position="540"/>
    </location>
</feature>
<dbReference type="SMART" id="SM00671">
    <property type="entry name" value="SEL1"/>
    <property type="match status" value="5"/>
</dbReference>
<dbReference type="PROSITE" id="PS51257">
    <property type="entry name" value="PROKAR_LIPOPROTEIN"/>
    <property type="match status" value="1"/>
</dbReference>
<reference evidence="2" key="2">
    <citation type="submission" date="2023-01" db="EMBL/GenBank/DDBJ databases">
        <title>Draft genome sequence of Paraferrimonas sedimenticola strain NBRC 101628.</title>
        <authorList>
            <person name="Sun Q."/>
            <person name="Mori K."/>
        </authorList>
    </citation>
    <scope>NUCLEOTIDE SEQUENCE</scope>
    <source>
        <strain evidence="2">NBRC 101628</strain>
    </source>
</reference>
<keyword evidence="1" id="KW-0732">Signal</keyword>
<dbReference type="SUPFAM" id="SSF81901">
    <property type="entry name" value="HCP-like"/>
    <property type="match status" value="2"/>
</dbReference>
<evidence type="ECO:0008006" key="4">
    <source>
        <dbReference type="Google" id="ProtNLM"/>
    </source>
</evidence>
<dbReference type="PANTHER" id="PTHR11102:SF160">
    <property type="entry name" value="ERAD-ASSOCIATED E3 UBIQUITIN-PROTEIN LIGASE COMPONENT HRD3"/>
    <property type="match status" value="1"/>
</dbReference>
<dbReference type="Pfam" id="PF08238">
    <property type="entry name" value="Sel1"/>
    <property type="match status" value="5"/>
</dbReference>
<dbReference type="InterPro" id="IPR050767">
    <property type="entry name" value="Sel1_AlgK"/>
</dbReference>
<proteinExistence type="predicted"/>
<dbReference type="Gene3D" id="1.25.40.10">
    <property type="entry name" value="Tetratricopeptide repeat domain"/>
    <property type="match status" value="3"/>
</dbReference>
<feature type="signal peptide" evidence="1">
    <location>
        <begin position="1"/>
        <end position="20"/>
    </location>
</feature>
<dbReference type="PANTHER" id="PTHR11102">
    <property type="entry name" value="SEL-1-LIKE PROTEIN"/>
    <property type="match status" value="1"/>
</dbReference>
<evidence type="ECO:0000313" key="2">
    <source>
        <dbReference type="EMBL" id="GLP94696.1"/>
    </source>
</evidence>
<name>A0AA37RNK8_9GAMM</name>
<keyword evidence="3" id="KW-1185">Reference proteome</keyword>
<dbReference type="AlphaFoldDB" id="A0AA37RNK8"/>
<dbReference type="InterPro" id="IPR011990">
    <property type="entry name" value="TPR-like_helical_dom_sf"/>
</dbReference>
<protein>
    <recommendedName>
        <fullName evidence="4">TPR repeat</fullName>
    </recommendedName>
</protein>